<keyword evidence="3" id="KW-1185">Reference proteome</keyword>
<evidence type="ECO:0000313" key="3">
    <source>
        <dbReference type="Proteomes" id="UP000770015"/>
    </source>
</evidence>
<evidence type="ECO:0000256" key="1">
    <source>
        <dbReference type="SAM" id="MobiDB-lite"/>
    </source>
</evidence>
<feature type="region of interest" description="Disordered" evidence="1">
    <location>
        <begin position="37"/>
        <end position="77"/>
    </location>
</feature>
<feature type="compositionally biased region" description="Basic and acidic residues" evidence="1">
    <location>
        <begin position="37"/>
        <end position="65"/>
    </location>
</feature>
<accession>A0A9P8VCL5</accession>
<protein>
    <submittedName>
        <fullName evidence="2">Uncharacterized protein</fullName>
    </submittedName>
</protein>
<proteinExistence type="predicted"/>
<evidence type="ECO:0000313" key="2">
    <source>
        <dbReference type="EMBL" id="KAH6688554.1"/>
    </source>
</evidence>
<dbReference type="Proteomes" id="UP000770015">
    <property type="component" value="Unassembled WGS sequence"/>
</dbReference>
<gene>
    <name evidence="2" type="ORF">F5X68DRAFT_80576</name>
</gene>
<comment type="caution">
    <text evidence="2">The sequence shown here is derived from an EMBL/GenBank/DDBJ whole genome shotgun (WGS) entry which is preliminary data.</text>
</comment>
<organism evidence="2 3">
    <name type="scientific">Plectosphaerella plurivora</name>
    <dbReference type="NCBI Taxonomy" id="936078"/>
    <lineage>
        <taxon>Eukaryota</taxon>
        <taxon>Fungi</taxon>
        <taxon>Dikarya</taxon>
        <taxon>Ascomycota</taxon>
        <taxon>Pezizomycotina</taxon>
        <taxon>Sordariomycetes</taxon>
        <taxon>Hypocreomycetidae</taxon>
        <taxon>Glomerellales</taxon>
        <taxon>Plectosphaerellaceae</taxon>
        <taxon>Plectosphaerella</taxon>
    </lineage>
</organism>
<dbReference type="EMBL" id="JAGSXJ010000009">
    <property type="protein sequence ID" value="KAH6688554.1"/>
    <property type="molecule type" value="Genomic_DNA"/>
</dbReference>
<name>A0A9P8VCL5_9PEZI</name>
<sequence>MQQTRRKVWCCDGLSPWWRRAGEFLWVLLQMLPRKEAERETGVGRGSSRAECRSSKNSFRRKEGLRSGAETEIAEMA</sequence>
<dbReference type="AlphaFoldDB" id="A0A9P8VCL5"/>
<reference evidence="2" key="1">
    <citation type="journal article" date="2021" name="Nat. Commun.">
        <title>Genetic determinants of endophytism in the Arabidopsis root mycobiome.</title>
        <authorList>
            <person name="Mesny F."/>
            <person name="Miyauchi S."/>
            <person name="Thiergart T."/>
            <person name="Pickel B."/>
            <person name="Atanasova L."/>
            <person name="Karlsson M."/>
            <person name="Huettel B."/>
            <person name="Barry K.W."/>
            <person name="Haridas S."/>
            <person name="Chen C."/>
            <person name="Bauer D."/>
            <person name="Andreopoulos W."/>
            <person name="Pangilinan J."/>
            <person name="LaButti K."/>
            <person name="Riley R."/>
            <person name="Lipzen A."/>
            <person name="Clum A."/>
            <person name="Drula E."/>
            <person name="Henrissat B."/>
            <person name="Kohler A."/>
            <person name="Grigoriev I.V."/>
            <person name="Martin F.M."/>
            <person name="Hacquard S."/>
        </authorList>
    </citation>
    <scope>NUCLEOTIDE SEQUENCE</scope>
    <source>
        <strain evidence="2">MPI-SDFR-AT-0117</strain>
    </source>
</reference>